<comment type="caution">
    <text evidence="4">The sequence shown here is derived from an EMBL/GenBank/DDBJ whole genome shotgun (WGS) entry which is preliminary data.</text>
</comment>
<dbReference type="RefSeq" id="WP_167916232.1">
    <property type="nucleotide sequence ID" value="NZ_JAAVJS010000001.1"/>
</dbReference>
<reference evidence="4 5" key="1">
    <citation type="submission" date="2020-03" db="EMBL/GenBank/DDBJ databases">
        <title>Tamlana sp. nov, isolated from XXX.</title>
        <authorList>
            <person name="Cao W.R."/>
        </authorList>
    </citation>
    <scope>NUCLEOTIDE SEQUENCE [LARGE SCALE GENOMIC DNA]</scope>
    <source>
        <strain evidence="4 5">HST1-43</strain>
    </source>
</reference>
<keyword evidence="4" id="KW-0808">Transferase</keyword>
<dbReference type="InterPro" id="IPR013749">
    <property type="entry name" value="PM/HMP-P_kinase-1"/>
</dbReference>
<dbReference type="Pfam" id="PF08543">
    <property type="entry name" value="Phos_pyr_kin"/>
    <property type="match status" value="1"/>
</dbReference>
<dbReference type="Gene3D" id="3.40.1190.20">
    <property type="match status" value="1"/>
</dbReference>
<dbReference type="GO" id="GO:0016301">
    <property type="term" value="F:kinase activity"/>
    <property type="evidence" value="ECO:0007669"/>
    <property type="project" value="UniProtKB-KW"/>
</dbReference>
<evidence type="ECO:0000313" key="5">
    <source>
        <dbReference type="Proteomes" id="UP000760545"/>
    </source>
</evidence>
<dbReference type="CDD" id="cd01169">
    <property type="entry name" value="HMPP_kinase"/>
    <property type="match status" value="1"/>
</dbReference>
<keyword evidence="4" id="KW-0418">Kinase</keyword>
<comment type="pathway">
    <text evidence="1">Cofactor biosynthesis; thiamine diphosphate biosynthesis.</text>
</comment>
<name>A0ABX1D6J7_9FLAO</name>
<dbReference type="EC" id="2.7.1.49" evidence="2"/>
<sequence>MQNDKTYILTIAGHDPSGGAGLTSDFKTFEAHGLYGLSVCTAITVQNDVDFKDCHWVKPEVISAQINTLFERFEISVVKIGIVESWEVLLSILKQLNLLNPDIKIVLDPIFKASAGFDFHTSENQQVLDFIWERCYIITPNYDEIQLLYPEKNIEETIEHISKKNHVYLKGGHRTDKTGWDELYHSKIVKVNIPPSVEEVSEKHGSGCVLSSALASHLALEMPLEDAAQQAKYYTEQFLNSNSSLLGYHNYQLKH</sequence>
<dbReference type="PANTHER" id="PTHR20858">
    <property type="entry name" value="PHOSPHOMETHYLPYRIMIDINE KINASE"/>
    <property type="match status" value="1"/>
</dbReference>
<gene>
    <name evidence="4" type="ORF">HC176_00555</name>
</gene>
<organism evidence="4 5">
    <name type="scientific">Tamlana crocina</name>
    <dbReference type="NCBI Taxonomy" id="393006"/>
    <lineage>
        <taxon>Bacteria</taxon>
        <taxon>Pseudomonadati</taxon>
        <taxon>Bacteroidota</taxon>
        <taxon>Flavobacteriia</taxon>
        <taxon>Flavobacteriales</taxon>
        <taxon>Flavobacteriaceae</taxon>
        <taxon>Tamlana</taxon>
    </lineage>
</organism>
<dbReference type="InterPro" id="IPR029056">
    <property type="entry name" value="Ribokinase-like"/>
</dbReference>
<dbReference type="PANTHER" id="PTHR20858:SF17">
    <property type="entry name" value="HYDROXYMETHYLPYRIMIDINE_PHOSPHOMETHYLPYRIMIDINE KINASE THI20-RELATED"/>
    <property type="match status" value="1"/>
</dbReference>
<dbReference type="EMBL" id="JAAVJS010000001">
    <property type="protein sequence ID" value="NJX13975.1"/>
    <property type="molecule type" value="Genomic_DNA"/>
</dbReference>
<evidence type="ECO:0000259" key="3">
    <source>
        <dbReference type="Pfam" id="PF08543"/>
    </source>
</evidence>
<accession>A0ABX1D6J7</accession>
<keyword evidence="5" id="KW-1185">Reference proteome</keyword>
<feature type="domain" description="Pyridoxamine kinase/Phosphomethylpyrimidine kinase" evidence="3">
    <location>
        <begin position="15"/>
        <end position="245"/>
    </location>
</feature>
<dbReference type="Proteomes" id="UP000760545">
    <property type="component" value="Unassembled WGS sequence"/>
</dbReference>
<evidence type="ECO:0000256" key="2">
    <source>
        <dbReference type="ARBA" id="ARBA00012135"/>
    </source>
</evidence>
<dbReference type="InterPro" id="IPR004399">
    <property type="entry name" value="HMP/HMP-P_kinase_dom"/>
</dbReference>
<evidence type="ECO:0000256" key="1">
    <source>
        <dbReference type="ARBA" id="ARBA00004948"/>
    </source>
</evidence>
<protein>
    <recommendedName>
        <fullName evidence="2">hydroxymethylpyrimidine kinase</fullName>
        <ecNumber evidence="2">2.7.1.49</ecNumber>
    </recommendedName>
</protein>
<dbReference type="SUPFAM" id="SSF53613">
    <property type="entry name" value="Ribokinase-like"/>
    <property type="match status" value="1"/>
</dbReference>
<evidence type="ECO:0000313" key="4">
    <source>
        <dbReference type="EMBL" id="NJX13975.1"/>
    </source>
</evidence>
<proteinExistence type="predicted"/>